<dbReference type="Gene3D" id="1.10.238.260">
    <property type="match status" value="1"/>
</dbReference>
<dbReference type="PROSITE" id="PS50991">
    <property type="entry name" value="PYR_CT"/>
    <property type="match status" value="1"/>
</dbReference>
<keyword evidence="4" id="KW-0028">Amino-acid biosynthesis</keyword>
<dbReference type="EMBL" id="JBHSJH010000001">
    <property type="protein sequence ID" value="MFC4892052.1"/>
    <property type="molecule type" value="Genomic_DNA"/>
</dbReference>
<dbReference type="InterPro" id="IPR036230">
    <property type="entry name" value="LeuA_allosteric_dom_sf"/>
</dbReference>
<dbReference type="InterPro" id="IPR013785">
    <property type="entry name" value="Aldolase_TIM"/>
</dbReference>
<dbReference type="InterPro" id="IPR054691">
    <property type="entry name" value="LeuA/HCS_post-cat"/>
</dbReference>
<dbReference type="RefSeq" id="WP_119330237.1">
    <property type="nucleotide sequence ID" value="NZ_JBHSJH010000001.1"/>
</dbReference>
<gene>
    <name evidence="9" type="ORF">ACFPDQ_03190</name>
</gene>
<sequence length="530" mass="58573">MENNKVQKRIYIFDTTLRDGQQSPGAGMTFEDNIAYADLADKLNIDVLEAGFPSASNTDFEIVNTISKRMTERKSNMTIAGLCQLRQNQIEITMDALRPSLSLGKARVHTYLPVDPNLAQASLGSKNDQEQNIKNVYEFIKIATDQGFEVEFSAEGYSRLGDTFDYVTDIIRAAVSGGATIINCPDTIGGACEREGDSYFVKNMIKHAEIIKKEFPNKNIIWSAHCHNDFGLALENSMNAVFDGPATQVEGCINGVGERAGNAALEQCVMFLKSFGNQKDVHYYTDVNIAELKNISNFIGSKMLPRQPHSPITGLNSARHTSGGHTNAILNNPLAYQPFDPYAVGSEISFVFGPLSGGNHAKKIIEENGYICEDKEKARIAQRIKDIYHDRRKGVTDEELLEAYKQIRSPINLTSIDYGKASGESYVVLDGNFFGKQTVTITDKSENSALSTLLNGIKEYIPSIKIEDYYSRSLKDAGINSKSETTIVVGCDDSSDTFRGVAVDKDIELSALKALIRATNEMFLETNYRI</sequence>
<proteinExistence type="inferred from homology"/>
<evidence type="ECO:0000256" key="6">
    <source>
        <dbReference type="ARBA" id="ARBA00023211"/>
    </source>
</evidence>
<organism evidence="9 10">
    <name type="scientific">Pseudofrancisella aestuarii</name>
    <dbReference type="NCBI Taxonomy" id="2670347"/>
    <lineage>
        <taxon>Bacteria</taxon>
        <taxon>Pseudomonadati</taxon>
        <taxon>Pseudomonadota</taxon>
        <taxon>Gammaproteobacteria</taxon>
        <taxon>Thiotrichales</taxon>
        <taxon>Francisellaceae</taxon>
        <taxon>Pseudofrancisella</taxon>
    </lineage>
</organism>
<dbReference type="Proteomes" id="UP001595926">
    <property type="component" value="Unassembled WGS sequence"/>
</dbReference>
<dbReference type="Pfam" id="PF00682">
    <property type="entry name" value="HMGL-like"/>
    <property type="match status" value="1"/>
</dbReference>
<dbReference type="PANTHER" id="PTHR10277">
    <property type="entry name" value="HOMOCITRATE SYNTHASE-RELATED"/>
    <property type="match status" value="1"/>
</dbReference>
<evidence type="ECO:0000313" key="10">
    <source>
        <dbReference type="Proteomes" id="UP001595926"/>
    </source>
</evidence>
<dbReference type="InterPro" id="IPR050073">
    <property type="entry name" value="2-IPM_HCS-like"/>
</dbReference>
<keyword evidence="3" id="KW-0432">Leucine biosynthesis</keyword>
<keyword evidence="7" id="KW-0100">Branched-chain amino acid biosynthesis</keyword>
<feature type="domain" description="Pyruvate carboxyltransferase" evidence="8">
    <location>
        <begin position="10"/>
        <end position="293"/>
    </location>
</feature>
<dbReference type="Gene3D" id="3.20.20.70">
    <property type="entry name" value="Aldolase class I"/>
    <property type="match status" value="1"/>
</dbReference>
<dbReference type="InterPro" id="IPR013709">
    <property type="entry name" value="2-isopropylmalate_synth_dimer"/>
</dbReference>
<evidence type="ECO:0000256" key="3">
    <source>
        <dbReference type="ARBA" id="ARBA00022430"/>
    </source>
</evidence>
<name>A0ABV9TAW9_9GAMM</name>
<dbReference type="Pfam" id="PF22617">
    <property type="entry name" value="HCS_D2"/>
    <property type="match status" value="1"/>
</dbReference>
<reference evidence="10" key="1">
    <citation type="journal article" date="2019" name="Int. J. Syst. Evol. Microbiol.">
        <title>The Global Catalogue of Microorganisms (GCM) 10K type strain sequencing project: providing services to taxonomists for standard genome sequencing and annotation.</title>
        <authorList>
            <consortium name="The Broad Institute Genomics Platform"/>
            <consortium name="The Broad Institute Genome Sequencing Center for Infectious Disease"/>
            <person name="Wu L."/>
            <person name="Ma J."/>
        </authorList>
    </citation>
    <scope>NUCLEOTIDE SEQUENCE [LARGE SCALE GENOMIC DNA]</scope>
    <source>
        <strain evidence="10">CGMCC 1.13718</strain>
    </source>
</reference>
<dbReference type="Gene3D" id="3.30.160.270">
    <property type="match status" value="1"/>
</dbReference>
<evidence type="ECO:0000256" key="5">
    <source>
        <dbReference type="ARBA" id="ARBA00022679"/>
    </source>
</evidence>
<evidence type="ECO:0000259" key="8">
    <source>
        <dbReference type="PROSITE" id="PS50991"/>
    </source>
</evidence>
<dbReference type="SMART" id="SM00917">
    <property type="entry name" value="LeuA_dimer"/>
    <property type="match status" value="1"/>
</dbReference>
<evidence type="ECO:0000256" key="7">
    <source>
        <dbReference type="ARBA" id="ARBA00023304"/>
    </source>
</evidence>
<evidence type="ECO:0000313" key="9">
    <source>
        <dbReference type="EMBL" id="MFC4892052.1"/>
    </source>
</evidence>
<dbReference type="PANTHER" id="PTHR10277:SF9">
    <property type="entry name" value="2-ISOPROPYLMALATE SYNTHASE 1, CHLOROPLASTIC-RELATED"/>
    <property type="match status" value="1"/>
</dbReference>
<dbReference type="InterPro" id="IPR000891">
    <property type="entry name" value="PYR_CT"/>
</dbReference>
<evidence type="ECO:0000256" key="1">
    <source>
        <dbReference type="ARBA" id="ARBA00009396"/>
    </source>
</evidence>
<comment type="caution">
    <text evidence="9">The sequence shown here is derived from an EMBL/GenBank/DDBJ whole genome shotgun (WGS) entry which is preliminary data.</text>
</comment>
<protein>
    <recommendedName>
        <fullName evidence="2">2-isopropylmalate synthase</fullName>
    </recommendedName>
</protein>
<evidence type="ECO:0000256" key="2">
    <source>
        <dbReference type="ARBA" id="ARBA00018198"/>
    </source>
</evidence>
<keyword evidence="5" id="KW-0808">Transferase</keyword>
<keyword evidence="6" id="KW-0464">Manganese</keyword>
<dbReference type="SUPFAM" id="SSF51569">
    <property type="entry name" value="Aldolase"/>
    <property type="match status" value="1"/>
</dbReference>
<keyword evidence="10" id="KW-1185">Reference proteome</keyword>
<accession>A0ABV9TAW9</accession>
<evidence type="ECO:0000256" key="4">
    <source>
        <dbReference type="ARBA" id="ARBA00022605"/>
    </source>
</evidence>
<dbReference type="SUPFAM" id="SSF110921">
    <property type="entry name" value="2-isopropylmalate synthase LeuA, allosteric (dimerisation) domain"/>
    <property type="match status" value="1"/>
</dbReference>
<comment type="similarity">
    <text evidence="1">Belongs to the alpha-IPM synthase/homocitrate synthase family. LeuA type 1 subfamily.</text>
</comment>